<feature type="domain" description="Carbohydrate kinase PfkB" evidence="6">
    <location>
        <begin position="5"/>
        <end position="311"/>
    </location>
</feature>
<dbReference type="InterPro" id="IPR050306">
    <property type="entry name" value="PfkB_Carbo_kinase"/>
</dbReference>
<gene>
    <name evidence="7" type="ORF">IQ241_11615</name>
</gene>
<dbReference type="Pfam" id="PF00294">
    <property type="entry name" value="PfkB"/>
    <property type="match status" value="1"/>
</dbReference>
<dbReference type="PANTHER" id="PTHR43085">
    <property type="entry name" value="HEXOKINASE FAMILY MEMBER"/>
    <property type="match status" value="1"/>
</dbReference>
<name>A0A8J7DBM3_9CYAN</name>
<proteinExistence type="inferred from homology"/>
<evidence type="ECO:0000256" key="1">
    <source>
        <dbReference type="ARBA" id="ARBA00010688"/>
    </source>
</evidence>
<dbReference type="Gene3D" id="3.40.1190.20">
    <property type="match status" value="1"/>
</dbReference>
<organism evidence="7 8">
    <name type="scientific">Vasconcelosia minhoensis LEGE 07310</name>
    <dbReference type="NCBI Taxonomy" id="915328"/>
    <lineage>
        <taxon>Bacteria</taxon>
        <taxon>Bacillati</taxon>
        <taxon>Cyanobacteriota</taxon>
        <taxon>Cyanophyceae</taxon>
        <taxon>Nodosilineales</taxon>
        <taxon>Cymatolegaceae</taxon>
        <taxon>Vasconcelosia</taxon>
        <taxon>Vasconcelosia minhoensis</taxon>
    </lineage>
</organism>
<keyword evidence="2" id="KW-0808">Transferase</keyword>
<sequence>MSRQAICLGEILIDCFADQPVQTVAAVKSWSSLPGGAPANVACGLAKLGTAVEFIGAVGNDAWGEALLRLLQDLGVGTRGVQQHPTAPTRQVLVLRDQKGDRSFAGFSGADPEMFADASLNGAAINPELFSQAQLLVLGTLGLAYGATRQAVRRCLQLAQAQRLKVFVDVNWRPMFWPQPAAAPGVIHDLLVQAQFLKLSAEEADWLFGTVSPAEIRARLPRLEGVWVTAGAEGCAYWLAGHSDQLPSFEVDVEDTTGAGDGFVAGLAHQLCQHGLSGLRNAQTVRQLVTYASAVGAITTTRPGAIAALPSAREVEAFLYLQ</sequence>
<evidence type="ECO:0000256" key="4">
    <source>
        <dbReference type="ARBA" id="ARBA00022777"/>
    </source>
</evidence>
<evidence type="ECO:0000313" key="8">
    <source>
        <dbReference type="Proteomes" id="UP000636505"/>
    </source>
</evidence>
<dbReference type="InterPro" id="IPR029056">
    <property type="entry name" value="Ribokinase-like"/>
</dbReference>
<keyword evidence="4 7" id="KW-0418">Kinase</keyword>
<evidence type="ECO:0000259" key="6">
    <source>
        <dbReference type="Pfam" id="PF00294"/>
    </source>
</evidence>
<keyword evidence="5" id="KW-0067">ATP-binding</keyword>
<dbReference type="SUPFAM" id="SSF53613">
    <property type="entry name" value="Ribokinase-like"/>
    <property type="match status" value="1"/>
</dbReference>
<dbReference type="Proteomes" id="UP000636505">
    <property type="component" value="Unassembled WGS sequence"/>
</dbReference>
<dbReference type="GO" id="GO:0016301">
    <property type="term" value="F:kinase activity"/>
    <property type="evidence" value="ECO:0007669"/>
    <property type="project" value="UniProtKB-KW"/>
</dbReference>
<evidence type="ECO:0000256" key="2">
    <source>
        <dbReference type="ARBA" id="ARBA00022679"/>
    </source>
</evidence>
<dbReference type="InterPro" id="IPR002173">
    <property type="entry name" value="Carboh/pur_kinase_PfkB_CS"/>
</dbReference>
<reference evidence="7" key="1">
    <citation type="submission" date="2020-10" db="EMBL/GenBank/DDBJ databases">
        <authorList>
            <person name="Castelo-Branco R."/>
            <person name="Eusebio N."/>
            <person name="Adriana R."/>
            <person name="Vieira A."/>
            <person name="Brugerolle De Fraissinette N."/>
            <person name="Rezende De Castro R."/>
            <person name="Schneider M.P."/>
            <person name="Vasconcelos V."/>
            <person name="Leao P.N."/>
        </authorList>
    </citation>
    <scope>NUCLEOTIDE SEQUENCE</scope>
    <source>
        <strain evidence="7">LEGE 07310</strain>
    </source>
</reference>
<evidence type="ECO:0000256" key="5">
    <source>
        <dbReference type="ARBA" id="ARBA00022840"/>
    </source>
</evidence>
<comment type="caution">
    <text evidence="7">The sequence shown here is derived from an EMBL/GenBank/DDBJ whole genome shotgun (WGS) entry which is preliminary data.</text>
</comment>
<dbReference type="PROSITE" id="PS00583">
    <property type="entry name" value="PFKB_KINASES_1"/>
    <property type="match status" value="1"/>
</dbReference>
<dbReference type="InterPro" id="IPR011611">
    <property type="entry name" value="PfkB_dom"/>
</dbReference>
<dbReference type="AlphaFoldDB" id="A0A8J7DBM3"/>
<protein>
    <submittedName>
        <fullName evidence="7">Carbohydrate kinase</fullName>
    </submittedName>
</protein>
<dbReference type="PROSITE" id="PS00584">
    <property type="entry name" value="PFKB_KINASES_2"/>
    <property type="match status" value="1"/>
</dbReference>
<keyword evidence="8" id="KW-1185">Reference proteome</keyword>
<keyword evidence="3" id="KW-0547">Nucleotide-binding</keyword>
<dbReference type="EMBL" id="JADEXG010000023">
    <property type="protein sequence ID" value="MBE9077932.1"/>
    <property type="molecule type" value="Genomic_DNA"/>
</dbReference>
<dbReference type="PANTHER" id="PTHR43085:SF1">
    <property type="entry name" value="PSEUDOURIDINE KINASE-RELATED"/>
    <property type="match status" value="1"/>
</dbReference>
<dbReference type="CDD" id="cd01167">
    <property type="entry name" value="bac_FRK"/>
    <property type="match status" value="1"/>
</dbReference>
<dbReference type="RefSeq" id="WP_193907237.1">
    <property type="nucleotide sequence ID" value="NZ_JADEXG010000023.1"/>
</dbReference>
<evidence type="ECO:0000256" key="3">
    <source>
        <dbReference type="ARBA" id="ARBA00022741"/>
    </source>
</evidence>
<comment type="similarity">
    <text evidence="1">Belongs to the carbohydrate kinase PfkB family.</text>
</comment>
<evidence type="ECO:0000313" key="7">
    <source>
        <dbReference type="EMBL" id="MBE9077932.1"/>
    </source>
</evidence>
<dbReference type="GO" id="GO:0005524">
    <property type="term" value="F:ATP binding"/>
    <property type="evidence" value="ECO:0007669"/>
    <property type="project" value="UniProtKB-KW"/>
</dbReference>
<accession>A0A8J7DBM3</accession>